<dbReference type="STRING" id="28136.SAMN02745202_00455"/>
<reference evidence="4 5" key="1">
    <citation type="submission" date="2017-02" db="EMBL/GenBank/DDBJ databases">
        <authorList>
            <person name="Peterson S.W."/>
        </authorList>
    </citation>
    <scope>NUCLEOTIDE SEQUENCE [LARGE SCALE GENOMIC DNA]</scope>
    <source>
        <strain evidence="4 5">ATCC 43324</strain>
    </source>
</reference>
<organism evidence="4 5">
    <name type="scientific">Segatella oulorum</name>
    <dbReference type="NCBI Taxonomy" id="28136"/>
    <lineage>
        <taxon>Bacteria</taxon>
        <taxon>Pseudomonadati</taxon>
        <taxon>Bacteroidota</taxon>
        <taxon>Bacteroidia</taxon>
        <taxon>Bacteroidales</taxon>
        <taxon>Prevotellaceae</taxon>
        <taxon>Segatella</taxon>
    </lineage>
</organism>
<proteinExistence type="predicted"/>
<dbReference type="SUPFAM" id="SSF55729">
    <property type="entry name" value="Acyl-CoA N-acyltransferases (Nat)"/>
    <property type="match status" value="1"/>
</dbReference>
<keyword evidence="1 4" id="KW-0808">Transferase</keyword>
<dbReference type="CDD" id="cd04301">
    <property type="entry name" value="NAT_SF"/>
    <property type="match status" value="1"/>
</dbReference>
<dbReference type="InterPro" id="IPR050832">
    <property type="entry name" value="Bact_Acetyltransf"/>
</dbReference>
<sequence>MQQPILFRQAEAQDVASCWQIVDDARNNMMAEGKQQWDEHYPTRAIIEQDIAAHKAYLLAEGNAILAYGVLDLQGETAYLQPTAHWLTEGKYGVIHRLAIALQARGRGLAKQFFAECEALCRAQGIYSIKVDTHFDNHAMLHLLQAMGYQACGSVSYGPRGDRLAFEKTF</sequence>
<keyword evidence="2 4" id="KW-0012">Acyltransferase</keyword>
<dbReference type="RefSeq" id="WP_036901445.1">
    <property type="nucleotide sequence ID" value="NZ_FUXK01000004.1"/>
</dbReference>
<dbReference type="eggNOG" id="COG1247">
    <property type="taxonomic scope" value="Bacteria"/>
</dbReference>
<dbReference type="EMBL" id="FUXK01000004">
    <property type="protein sequence ID" value="SJZ55902.1"/>
    <property type="molecule type" value="Genomic_DNA"/>
</dbReference>
<evidence type="ECO:0000256" key="1">
    <source>
        <dbReference type="ARBA" id="ARBA00022679"/>
    </source>
</evidence>
<dbReference type="AlphaFoldDB" id="A0A1T4LMG9"/>
<accession>A0A1T4LMG9</accession>
<dbReference type="GO" id="GO:0016747">
    <property type="term" value="F:acyltransferase activity, transferring groups other than amino-acyl groups"/>
    <property type="evidence" value="ECO:0007669"/>
    <property type="project" value="InterPro"/>
</dbReference>
<dbReference type="InterPro" id="IPR000182">
    <property type="entry name" value="GNAT_dom"/>
</dbReference>
<evidence type="ECO:0000256" key="2">
    <source>
        <dbReference type="ARBA" id="ARBA00023315"/>
    </source>
</evidence>
<dbReference type="Pfam" id="PF00583">
    <property type="entry name" value="Acetyltransf_1"/>
    <property type="match status" value="1"/>
</dbReference>
<dbReference type="PANTHER" id="PTHR43877:SF2">
    <property type="entry name" value="AMINOALKYLPHOSPHONATE N-ACETYLTRANSFERASE-RELATED"/>
    <property type="match status" value="1"/>
</dbReference>
<protein>
    <submittedName>
        <fullName evidence="4">L-amino acid N-acyltransferase YncA</fullName>
    </submittedName>
</protein>
<dbReference type="Proteomes" id="UP000190065">
    <property type="component" value="Unassembled WGS sequence"/>
</dbReference>
<dbReference type="PANTHER" id="PTHR43877">
    <property type="entry name" value="AMINOALKYLPHOSPHONATE N-ACETYLTRANSFERASE-RELATED-RELATED"/>
    <property type="match status" value="1"/>
</dbReference>
<dbReference type="InterPro" id="IPR016181">
    <property type="entry name" value="Acyl_CoA_acyltransferase"/>
</dbReference>
<name>A0A1T4LMG9_9BACT</name>
<evidence type="ECO:0000259" key="3">
    <source>
        <dbReference type="PROSITE" id="PS51186"/>
    </source>
</evidence>
<gene>
    <name evidence="4" type="ORF">SAMN02745202_00455</name>
</gene>
<feature type="domain" description="N-acetyltransferase" evidence="3">
    <location>
        <begin position="5"/>
        <end position="170"/>
    </location>
</feature>
<evidence type="ECO:0000313" key="4">
    <source>
        <dbReference type="EMBL" id="SJZ55902.1"/>
    </source>
</evidence>
<evidence type="ECO:0000313" key="5">
    <source>
        <dbReference type="Proteomes" id="UP000190065"/>
    </source>
</evidence>
<dbReference type="Gene3D" id="3.40.630.30">
    <property type="match status" value="1"/>
</dbReference>
<dbReference type="PROSITE" id="PS51186">
    <property type="entry name" value="GNAT"/>
    <property type="match status" value="1"/>
</dbReference>